<keyword evidence="6" id="KW-1133">Transmembrane helix</keyword>
<gene>
    <name evidence="9" type="ORF">DFR52_106206</name>
</gene>
<dbReference type="SUPFAM" id="SSF158472">
    <property type="entry name" value="HAMP domain-like"/>
    <property type="match status" value="1"/>
</dbReference>
<name>A0A317PFI8_9HYPH</name>
<evidence type="ECO:0000256" key="3">
    <source>
        <dbReference type="ARBA" id="ARBA00029447"/>
    </source>
</evidence>
<dbReference type="InterPro" id="IPR051310">
    <property type="entry name" value="MCP_chemotaxis"/>
</dbReference>
<dbReference type="AlphaFoldDB" id="A0A317PFI8"/>
<dbReference type="EMBL" id="QGTR01000006">
    <property type="protein sequence ID" value="PWV97682.1"/>
    <property type="molecule type" value="Genomic_DNA"/>
</dbReference>
<keyword evidence="4" id="KW-0807">Transducer</keyword>
<reference evidence="9 10" key="1">
    <citation type="submission" date="2018-05" db="EMBL/GenBank/DDBJ databases">
        <title>Genomic Encyclopedia of Type Strains, Phase IV (KMG-IV): sequencing the most valuable type-strain genomes for metagenomic binning, comparative biology and taxonomic classification.</title>
        <authorList>
            <person name="Goeker M."/>
        </authorList>
    </citation>
    <scope>NUCLEOTIDE SEQUENCE [LARGE SCALE GENOMIC DNA]</scope>
    <source>
        <strain evidence="9 10">DSM 16791</strain>
    </source>
</reference>
<evidence type="ECO:0000313" key="10">
    <source>
        <dbReference type="Proteomes" id="UP000246352"/>
    </source>
</evidence>
<evidence type="ECO:0000256" key="1">
    <source>
        <dbReference type="ARBA" id="ARBA00004370"/>
    </source>
</evidence>
<keyword evidence="10" id="KW-1185">Reference proteome</keyword>
<dbReference type="Pfam" id="PF00672">
    <property type="entry name" value="HAMP"/>
    <property type="match status" value="1"/>
</dbReference>
<dbReference type="PANTHER" id="PTHR43531:SF11">
    <property type="entry name" value="METHYL-ACCEPTING CHEMOTAXIS PROTEIN 3"/>
    <property type="match status" value="1"/>
</dbReference>
<dbReference type="GO" id="GO:0016020">
    <property type="term" value="C:membrane"/>
    <property type="evidence" value="ECO:0007669"/>
    <property type="project" value="UniProtKB-SubCell"/>
</dbReference>
<keyword evidence="6" id="KW-0812">Transmembrane</keyword>
<dbReference type="SUPFAM" id="SSF58104">
    <property type="entry name" value="Methyl-accepting chemotaxis protein (MCP) signaling domain"/>
    <property type="match status" value="1"/>
</dbReference>
<dbReference type="CDD" id="cd11386">
    <property type="entry name" value="MCP_signal"/>
    <property type="match status" value="1"/>
</dbReference>
<dbReference type="Pfam" id="PF00015">
    <property type="entry name" value="MCPsignal"/>
    <property type="match status" value="1"/>
</dbReference>
<proteinExistence type="inferred from homology"/>
<dbReference type="SMART" id="SM00304">
    <property type="entry name" value="HAMP"/>
    <property type="match status" value="2"/>
</dbReference>
<feature type="domain" description="Methyl-accepting transducer" evidence="7">
    <location>
        <begin position="395"/>
        <end position="624"/>
    </location>
</feature>
<protein>
    <submittedName>
        <fullName evidence="9">Methyl-accepting chemotaxis protein</fullName>
    </submittedName>
</protein>
<comment type="caution">
    <text evidence="9">The sequence shown here is derived from an EMBL/GenBank/DDBJ whole genome shotgun (WGS) entry which is preliminary data.</text>
</comment>
<feature type="domain" description="HAMP" evidence="8">
    <location>
        <begin position="257"/>
        <end position="310"/>
    </location>
</feature>
<feature type="transmembrane region" description="Helical" evidence="6">
    <location>
        <begin position="56"/>
        <end position="76"/>
    </location>
</feature>
<keyword evidence="6" id="KW-0472">Membrane</keyword>
<feature type="transmembrane region" description="Helical" evidence="6">
    <location>
        <begin position="241"/>
        <end position="260"/>
    </location>
</feature>
<feature type="domain" description="HAMP" evidence="8">
    <location>
        <begin position="338"/>
        <end position="390"/>
    </location>
</feature>
<dbReference type="GO" id="GO:0006935">
    <property type="term" value="P:chemotaxis"/>
    <property type="evidence" value="ECO:0007669"/>
    <property type="project" value="UniProtKB-KW"/>
</dbReference>
<accession>A0A317PFI8</accession>
<comment type="subcellular location">
    <subcellularLocation>
        <location evidence="1">Membrane</location>
    </subcellularLocation>
</comment>
<dbReference type="SMART" id="SM00283">
    <property type="entry name" value="MA"/>
    <property type="match status" value="1"/>
</dbReference>
<evidence type="ECO:0000256" key="4">
    <source>
        <dbReference type="PROSITE-ProRule" id="PRU00284"/>
    </source>
</evidence>
<dbReference type="PROSITE" id="PS50111">
    <property type="entry name" value="CHEMOTAXIS_TRANSDUC_2"/>
    <property type="match status" value="1"/>
</dbReference>
<feature type="region of interest" description="Disordered" evidence="5">
    <location>
        <begin position="314"/>
        <end position="335"/>
    </location>
</feature>
<dbReference type="InterPro" id="IPR004089">
    <property type="entry name" value="MCPsignal_dom"/>
</dbReference>
<dbReference type="Gene3D" id="1.10.287.950">
    <property type="entry name" value="Methyl-accepting chemotaxis protein"/>
    <property type="match status" value="1"/>
</dbReference>
<dbReference type="InterPro" id="IPR003660">
    <property type="entry name" value="HAMP_dom"/>
</dbReference>
<organism evidence="9 10">
    <name type="scientific">Hoeflea marina</name>
    <dbReference type="NCBI Taxonomy" id="274592"/>
    <lineage>
        <taxon>Bacteria</taxon>
        <taxon>Pseudomonadati</taxon>
        <taxon>Pseudomonadota</taxon>
        <taxon>Alphaproteobacteria</taxon>
        <taxon>Hyphomicrobiales</taxon>
        <taxon>Rhizobiaceae</taxon>
        <taxon>Hoeflea</taxon>
    </lineage>
</organism>
<dbReference type="Gene3D" id="6.10.340.10">
    <property type="match status" value="1"/>
</dbReference>
<comment type="similarity">
    <text evidence="3">Belongs to the methyl-accepting chemotaxis (MCP) protein family.</text>
</comment>
<evidence type="ECO:0000259" key="8">
    <source>
        <dbReference type="PROSITE" id="PS50885"/>
    </source>
</evidence>
<dbReference type="GO" id="GO:0007165">
    <property type="term" value="P:signal transduction"/>
    <property type="evidence" value="ECO:0007669"/>
    <property type="project" value="UniProtKB-KW"/>
</dbReference>
<keyword evidence="2" id="KW-0145">Chemotaxis</keyword>
<dbReference type="FunFam" id="1.10.287.950:FF:000001">
    <property type="entry name" value="Methyl-accepting chemotaxis sensory transducer"/>
    <property type="match status" value="1"/>
</dbReference>
<evidence type="ECO:0000256" key="5">
    <source>
        <dbReference type="SAM" id="MobiDB-lite"/>
    </source>
</evidence>
<evidence type="ECO:0000313" key="9">
    <source>
        <dbReference type="EMBL" id="PWV97682.1"/>
    </source>
</evidence>
<dbReference type="PROSITE" id="PS50885">
    <property type="entry name" value="HAMP"/>
    <property type="match status" value="2"/>
</dbReference>
<dbReference type="PANTHER" id="PTHR43531">
    <property type="entry name" value="PROTEIN ICFG"/>
    <property type="match status" value="1"/>
</dbReference>
<evidence type="ECO:0000259" key="7">
    <source>
        <dbReference type="PROSITE" id="PS50111"/>
    </source>
</evidence>
<evidence type="ECO:0000256" key="2">
    <source>
        <dbReference type="ARBA" id="ARBA00022500"/>
    </source>
</evidence>
<evidence type="ECO:0000256" key="6">
    <source>
        <dbReference type="SAM" id="Phobius"/>
    </source>
</evidence>
<dbReference type="Proteomes" id="UP000246352">
    <property type="component" value="Unassembled WGS sequence"/>
</dbReference>
<sequence>MAAMTDAGEPPVCTCSPVSIRSGAPAVPPRPIRPAAASPLQTQGSSMKTLSIRSKLIAIGVATAVGFVSLVGIGWVTGSRSLASLDAADALSGDVEVISTMRFANIKLILAAMDSIIDREEGAMQPERTEIIASSLRIIRDGIETAARVAVLLGEADLTATLVADVAELARAVEVDLPGLIASRADAGAFAALDDAIDGGGERAQQAFTVLAERGTARMHAELAAAHAAAEESKILQSSSALVFLVLVCVLTALIGRGIIGALARLRADMQAVAGGELRREIKGAEGSDEIGLMARALVSFREAAVDKARIEAEAEAGRSTGERERAEREAAKADEDAEFQRAVEALAGALTELSQGDLRVHIDQPFTAGLERLRLDFNTSIRRLSDTLSQVAHSSGAINANAGEMRASVSDLSHRTEQQAVSLEETSAALDQITATVRSSSQRAQEASRMADEAEADGASSNAIVADAVSAMGRIEAASGEIAKIIGVIDEIAFQTNLLALNAGVEAARAGEAGRGFAVVAQEVRELAQRSAGAAKEIKTLIERSAAEVRSGVDLVTATGSALSKISGRVIDISGHIGEIATAAREQSSGLDEITSAVNQLDQVTQQNAAMVEEATAATHSLAGESDSLAALLGSFRLAQPGQSPARDGRRAA</sequence>